<dbReference type="GO" id="GO:0030170">
    <property type="term" value="F:pyridoxal phosphate binding"/>
    <property type="evidence" value="ECO:0007669"/>
    <property type="project" value="InterPro"/>
</dbReference>
<dbReference type="InterPro" id="IPR001917">
    <property type="entry name" value="Aminotrans_II_pyridoxalP_BS"/>
</dbReference>
<name>A0A2V5JXR3_9BACL</name>
<dbReference type="InterPro" id="IPR050106">
    <property type="entry name" value="HistidinolP_aminotransfase"/>
</dbReference>
<comment type="similarity">
    <text evidence="9">Belongs to the class-II pyridoxal-phosphate-dependent aminotransferase family. Histidinol-phosphate aminotransferase subfamily.</text>
</comment>
<dbReference type="RefSeq" id="WP_110842719.1">
    <property type="nucleotide sequence ID" value="NZ_QJVJ01000012.1"/>
</dbReference>
<dbReference type="OrthoDB" id="9813612at2"/>
<reference evidence="11 12" key="1">
    <citation type="submission" date="2018-05" db="EMBL/GenBank/DDBJ databases">
        <title>Paenibacillus flagellatus sp. nov., isolated from selenium mineral soil.</title>
        <authorList>
            <person name="Dai X."/>
        </authorList>
    </citation>
    <scope>NUCLEOTIDE SEQUENCE [LARGE SCALE GENOMIC DNA]</scope>
    <source>
        <strain evidence="11 12">DXL2</strain>
    </source>
</reference>
<keyword evidence="9" id="KW-0028">Amino-acid biosynthesis</keyword>
<dbReference type="PANTHER" id="PTHR43643:SF3">
    <property type="entry name" value="HISTIDINOL-PHOSPHATE AMINOTRANSFERASE"/>
    <property type="match status" value="1"/>
</dbReference>
<comment type="catalytic activity">
    <reaction evidence="8 9">
        <text>L-histidinol phosphate + 2-oxoglutarate = 3-(imidazol-4-yl)-2-oxopropyl phosphate + L-glutamate</text>
        <dbReference type="Rhea" id="RHEA:23744"/>
        <dbReference type="ChEBI" id="CHEBI:16810"/>
        <dbReference type="ChEBI" id="CHEBI:29985"/>
        <dbReference type="ChEBI" id="CHEBI:57766"/>
        <dbReference type="ChEBI" id="CHEBI:57980"/>
        <dbReference type="EC" id="2.6.1.9"/>
    </reaction>
</comment>
<evidence type="ECO:0000256" key="7">
    <source>
        <dbReference type="ARBA" id="ARBA00023102"/>
    </source>
</evidence>
<evidence type="ECO:0000256" key="3">
    <source>
        <dbReference type="ARBA" id="ARBA00011738"/>
    </source>
</evidence>
<accession>A0A2V5JXR3</accession>
<keyword evidence="4 9" id="KW-0032">Aminotransferase</keyword>
<evidence type="ECO:0000256" key="5">
    <source>
        <dbReference type="ARBA" id="ARBA00022679"/>
    </source>
</evidence>
<evidence type="ECO:0000313" key="12">
    <source>
        <dbReference type="Proteomes" id="UP000247476"/>
    </source>
</evidence>
<dbReference type="GO" id="GO:0000105">
    <property type="term" value="P:L-histidine biosynthetic process"/>
    <property type="evidence" value="ECO:0007669"/>
    <property type="project" value="UniProtKB-UniRule"/>
</dbReference>
<evidence type="ECO:0000256" key="6">
    <source>
        <dbReference type="ARBA" id="ARBA00022898"/>
    </source>
</evidence>
<comment type="caution">
    <text evidence="11">The sequence shown here is derived from an EMBL/GenBank/DDBJ whole genome shotgun (WGS) entry which is preliminary data.</text>
</comment>
<organism evidence="11 12">
    <name type="scientific">Paenibacillus flagellatus</name>
    <dbReference type="NCBI Taxonomy" id="2211139"/>
    <lineage>
        <taxon>Bacteria</taxon>
        <taxon>Bacillati</taxon>
        <taxon>Bacillota</taxon>
        <taxon>Bacilli</taxon>
        <taxon>Bacillales</taxon>
        <taxon>Paenibacillaceae</taxon>
        <taxon>Paenibacillus</taxon>
    </lineage>
</organism>
<dbReference type="InterPro" id="IPR015422">
    <property type="entry name" value="PyrdxlP-dep_Trfase_small"/>
</dbReference>
<gene>
    <name evidence="9 11" type="primary">hisC</name>
    <name evidence="11" type="ORF">DLM86_24625</name>
</gene>
<keyword evidence="7 9" id="KW-0368">Histidine biosynthesis</keyword>
<evidence type="ECO:0000256" key="2">
    <source>
        <dbReference type="ARBA" id="ARBA00005011"/>
    </source>
</evidence>
<sequence length="356" mass="38552">MIAIHPLVEKLEPYSAGIRPEPGVPAIKLNQNENPYPASPKVAEALRRLAPELVAAYPEALSDRLRESLSATLGVPASRILCGNGSSELITLMYRTFAQEGDTAAMPDPTFALYGTVADLAGVRVRRVPTDDRFRFEPAELAASGDDTPRLVVFANPNAPTGTCAGRDAIEKLLRTFDGLVVVDEAYVDFAPEGTSVVDLTGTYEHLLVLRTFSKAYALPGARVGYAVGSERLVRAMEKARETFSVNAVGQLAAEAALGDPDWMRRSVARIGRTRDAFCAALADAGWGVWPSTANFVLVSPPPGGASAPDMYRRLLDNRIYVRYFDAPRLRDKLRISIGTDDDMKAVLDVLLEGSR</sequence>
<dbReference type="InterPro" id="IPR015421">
    <property type="entry name" value="PyrdxlP-dep_Trfase_major"/>
</dbReference>
<dbReference type="EMBL" id="QJVJ01000012">
    <property type="protein sequence ID" value="PYI51598.1"/>
    <property type="molecule type" value="Genomic_DNA"/>
</dbReference>
<proteinExistence type="inferred from homology"/>
<evidence type="ECO:0000256" key="1">
    <source>
        <dbReference type="ARBA" id="ARBA00001933"/>
    </source>
</evidence>
<keyword evidence="5 9" id="KW-0808">Transferase</keyword>
<dbReference type="EC" id="2.6.1.9" evidence="9"/>
<dbReference type="GO" id="GO:0004400">
    <property type="term" value="F:histidinol-phosphate transaminase activity"/>
    <property type="evidence" value="ECO:0007669"/>
    <property type="project" value="UniProtKB-UniRule"/>
</dbReference>
<evidence type="ECO:0000256" key="4">
    <source>
        <dbReference type="ARBA" id="ARBA00022576"/>
    </source>
</evidence>
<dbReference type="Proteomes" id="UP000247476">
    <property type="component" value="Unassembled WGS sequence"/>
</dbReference>
<dbReference type="SUPFAM" id="SSF53383">
    <property type="entry name" value="PLP-dependent transferases"/>
    <property type="match status" value="1"/>
</dbReference>
<keyword evidence="12" id="KW-1185">Reference proteome</keyword>
<dbReference type="InterPro" id="IPR004839">
    <property type="entry name" value="Aminotransferase_I/II_large"/>
</dbReference>
<feature type="modified residue" description="N6-(pyridoxal phosphate)lysine" evidence="9">
    <location>
        <position position="215"/>
    </location>
</feature>
<dbReference type="UniPathway" id="UPA00031">
    <property type="reaction ID" value="UER00012"/>
</dbReference>
<comment type="subunit">
    <text evidence="3 9">Homodimer.</text>
</comment>
<evidence type="ECO:0000256" key="9">
    <source>
        <dbReference type="HAMAP-Rule" id="MF_01023"/>
    </source>
</evidence>
<comment type="pathway">
    <text evidence="2 9">Amino-acid biosynthesis; L-histidine biosynthesis; L-histidine from 5-phospho-alpha-D-ribose 1-diphosphate: step 7/9.</text>
</comment>
<comment type="cofactor">
    <cofactor evidence="1 9">
        <name>pyridoxal 5'-phosphate</name>
        <dbReference type="ChEBI" id="CHEBI:597326"/>
    </cofactor>
</comment>
<dbReference type="CDD" id="cd00609">
    <property type="entry name" value="AAT_like"/>
    <property type="match status" value="1"/>
</dbReference>
<keyword evidence="6 9" id="KW-0663">Pyridoxal phosphate</keyword>
<evidence type="ECO:0000259" key="10">
    <source>
        <dbReference type="Pfam" id="PF00155"/>
    </source>
</evidence>
<dbReference type="NCBIfam" id="TIGR01141">
    <property type="entry name" value="hisC"/>
    <property type="match status" value="1"/>
</dbReference>
<dbReference type="AlphaFoldDB" id="A0A2V5JXR3"/>
<dbReference type="Pfam" id="PF00155">
    <property type="entry name" value="Aminotran_1_2"/>
    <property type="match status" value="1"/>
</dbReference>
<dbReference type="Gene3D" id="3.40.640.10">
    <property type="entry name" value="Type I PLP-dependent aspartate aminotransferase-like (Major domain)"/>
    <property type="match status" value="1"/>
</dbReference>
<dbReference type="HAMAP" id="MF_01023">
    <property type="entry name" value="HisC_aminotrans_2"/>
    <property type="match status" value="1"/>
</dbReference>
<dbReference type="PANTHER" id="PTHR43643">
    <property type="entry name" value="HISTIDINOL-PHOSPHATE AMINOTRANSFERASE 2"/>
    <property type="match status" value="1"/>
</dbReference>
<evidence type="ECO:0000313" key="11">
    <source>
        <dbReference type="EMBL" id="PYI51598.1"/>
    </source>
</evidence>
<feature type="domain" description="Aminotransferase class I/classII large" evidence="10">
    <location>
        <begin position="26"/>
        <end position="350"/>
    </location>
</feature>
<dbReference type="InterPro" id="IPR005861">
    <property type="entry name" value="HisP_aminotrans"/>
</dbReference>
<dbReference type="Gene3D" id="3.90.1150.10">
    <property type="entry name" value="Aspartate Aminotransferase, domain 1"/>
    <property type="match status" value="1"/>
</dbReference>
<protein>
    <recommendedName>
        <fullName evidence="9">Histidinol-phosphate aminotransferase</fullName>
        <ecNumber evidence="9">2.6.1.9</ecNumber>
    </recommendedName>
    <alternativeName>
        <fullName evidence="9">Imidazole acetol-phosphate transaminase</fullName>
    </alternativeName>
</protein>
<evidence type="ECO:0000256" key="8">
    <source>
        <dbReference type="ARBA" id="ARBA00047481"/>
    </source>
</evidence>
<dbReference type="PROSITE" id="PS00599">
    <property type="entry name" value="AA_TRANSFER_CLASS_2"/>
    <property type="match status" value="1"/>
</dbReference>
<dbReference type="InterPro" id="IPR015424">
    <property type="entry name" value="PyrdxlP-dep_Trfase"/>
</dbReference>